<accession>A0A969WC73</accession>
<dbReference type="Proteomes" id="UP000653472">
    <property type="component" value="Unassembled WGS sequence"/>
</dbReference>
<sequence length="69" mass="7590">MNTLLLTVGWLLLLVLCWPLALLALFIAPLVWLICLPLRLIGICVGGMFALVAALFYLPARLLGHRPAH</sequence>
<feature type="transmembrane region" description="Helical" evidence="1">
    <location>
        <begin position="12"/>
        <end position="34"/>
    </location>
</feature>
<keyword evidence="1" id="KW-0472">Membrane</keyword>
<keyword evidence="1" id="KW-0812">Transmembrane</keyword>
<keyword evidence="3" id="KW-1185">Reference proteome</keyword>
<keyword evidence="1" id="KW-1133">Transmembrane helix</keyword>
<gene>
    <name evidence="2" type="ORF">G7Y82_13990</name>
</gene>
<evidence type="ECO:0000313" key="2">
    <source>
        <dbReference type="EMBL" id="NKF23425.1"/>
    </source>
</evidence>
<proteinExistence type="predicted"/>
<organism evidence="2 3">
    <name type="scientific">Solimonas marina</name>
    <dbReference type="NCBI Taxonomy" id="2714601"/>
    <lineage>
        <taxon>Bacteria</taxon>
        <taxon>Pseudomonadati</taxon>
        <taxon>Pseudomonadota</taxon>
        <taxon>Gammaproteobacteria</taxon>
        <taxon>Nevskiales</taxon>
        <taxon>Nevskiaceae</taxon>
        <taxon>Solimonas</taxon>
    </lineage>
</organism>
<evidence type="ECO:0000313" key="3">
    <source>
        <dbReference type="Proteomes" id="UP000653472"/>
    </source>
</evidence>
<dbReference type="EMBL" id="JAAVXB010000008">
    <property type="protein sequence ID" value="NKF23425.1"/>
    <property type="molecule type" value="Genomic_DNA"/>
</dbReference>
<comment type="caution">
    <text evidence="2">The sequence shown here is derived from an EMBL/GenBank/DDBJ whole genome shotgun (WGS) entry which is preliminary data.</text>
</comment>
<dbReference type="AlphaFoldDB" id="A0A969WC73"/>
<evidence type="ECO:0000256" key="1">
    <source>
        <dbReference type="SAM" id="Phobius"/>
    </source>
</evidence>
<name>A0A969WC73_9GAMM</name>
<reference evidence="2" key="1">
    <citation type="submission" date="2020-03" db="EMBL/GenBank/DDBJ databases">
        <title>Solimonas marina sp. nov., isolated from deep seawater of the Pacific Ocean.</title>
        <authorList>
            <person name="Liu X."/>
            <person name="Lai Q."/>
            <person name="Sun F."/>
            <person name="Gai Y."/>
            <person name="Li G."/>
            <person name="Shao Z."/>
        </authorList>
    </citation>
    <scope>NUCLEOTIDE SEQUENCE</scope>
    <source>
        <strain evidence="2">C16B3</strain>
    </source>
</reference>
<protein>
    <submittedName>
        <fullName evidence="2">Uncharacterized protein</fullName>
    </submittedName>
</protein>
<dbReference type="RefSeq" id="WP_168148757.1">
    <property type="nucleotide sequence ID" value="NZ_JAAVXB010000008.1"/>
</dbReference>
<feature type="transmembrane region" description="Helical" evidence="1">
    <location>
        <begin position="40"/>
        <end position="60"/>
    </location>
</feature>